<comment type="similarity">
    <text evidence="2">Belongs to the glycosyltransferase 47 family.</text>
</comment>
<evidence type="ECO:0000313" key="8">
    <source>
        <dbReference type="Proteomes" id="UP001174909"/>
    </source>
</evidence>
<dbReference type="Proteomes" id="UP001174909">
    <property type="component" value="Unassembled WGS sequence"/>
</dbReference>
<evidence type="ECO:0000256" key="3">
    <source>
        <dbReference type="ARBA" id="ARBA00022679"/>
    </source>
</evidence>
<dbReference type="InterPro" id="IPR029044">
    <property type="entry name" value="Nucleotide-diphossugar_trans"/>
</dbReference>
<keyword evidence="4" id="KW-0472">Membrane</keyword>
<gene>
    <name evidence="7" type="ORF">GBAR_LOCUS14037</name>
</gene>
<comment type="subcellular location">
    <subcellularLocation>
        <location evidence="1">Endoplasmic reticulum membrane</location>
        <topology evidence="1">Single-pass type II membrane protein</topology>
    </subcellularLocation>
</comment>
<keyword evidence="8" id="KW-1185">Reference proteome</keyword>
<dbReference type="PANTHER" id="PTHR48261">
    <property type="entry name" value="ACETYLGLUCOSAMINYLTRANSFERASE"/>
    <property type="match status" value="1"/>
</dbReference>
<dbReference type="Gene3D" id="3.90.550.10">
    <property type="entry name" value="Spore Coat Polysaccharide Biosynthesis Protein SpsA, Chain A"/>
    <property type="match status" value="1"/>
</dbReference>
<evidence type="ECO:0000256" key="5">
    <source>
        <dbReference type="ARBA" id="ARBA00023157"/>
    </source>
</evidence>
<dbReference type="GO" id="GO:0016757">
    <property type="term" value="F:glycosyltransferase activity"/>
    <property type="evidence" value="ECO:0007669"/>
    <property type="project" value="InterPro"/>
</dbReference>
<evidence type="ECO:0000256" key="4">
    <source>
        <dbReference type="ARBA" id="ARBA00023136"/>
    </source>
</evidence>
<organism evidence="7 8">
    <name type="scientific">Geodia barretti</name>
    <name type="common">Barrett's horny sponge</name>
    <dbReference type="NCBI Taxonomy" id="519541"/>
    <lineage>
        <taxon>Eukaryota</taxon>
        <taxon>Metazoa</taxon>
        <taxon>Porifera</taxon>
        <taxon>Demospongiae</taxon>
        <taxon>Heteroscleromorpha</taxon>
        <taxon>Tetractinellida</taxon>
        <taxon>Astrophorina</taxon>
        <taxon>Geodiidae</taxon>
        <taxon>Geodia</taxon>
    </lineage>
</organism>
<dbReference type="InterPro" id="IPR004263">
    <property type="entry name" value="Exostosin"/>
</dbReference>
<feature type="non-terminal residue" evidence="7">
    <location>
        <position position="1"/>
    </location>
</feature>
<dbReference type="PANTHER" id="PTHR48261:SF2">
    <property type="entry name" value="ACETYLGLUCOSAMINYLTRANSFERASE"/>
    <property type="match status" value="1"/>
</dbReference>
<dbReference type="AlphaFoldDB" id="A0AA35S8C3"/>
<protein>
    <submittedName>
        <fullName evidence="7">Exostosin-like 3</fullName>
    </submittedName>
</protein>
<dbReference type="GO" id="GO:1901135">
    <property type="term" value="P:carbohydrate derivative metabolic process"/>
    <property type="evidence" value="ECO:0007669"/>
    <property type="project" value="UniProtKB-ARBA"/>
</dbReference>
<evidence type="ECO:0000256" key="1">
    <source>
        <dbReference type="ARBA" id="ARBA00004648"/>
    </source>
</evidence>
<evidence type="ECO:0000313" key="7">
    <source>
        <dbReference type="EMBL" id="CAI8024107.1"/>
    </source>
</evidence>
<proteinExistence type="inferred from homology"/>
<keyword evidence="3" id="KW-0808">Transferase</keyword>
<accession>A0AA35S8C3</accession>
<evidence type="ECO:0000259" key="6">
    <source>
        <dbReference type="Pfam" id="PF09258"/>
    </source>
</evidence>
<dbReference type="Pfam" id="PF09258">
    <property type="entry name" value="Glyco_transf_64"/>
    <property type="match status" value="1"/>
</dbReference>
<sequence length="45" mass="5127">MVVRGKGNSLNNKFLPYKAIETEAVLQLDDDVLMAPEEIEFGFRQ</sequence>
<reference evidence="7" key="1">
    <citation type="submission" date="2023-03" db="EMBL/GenBank/DDBJ databases">
        <authorList>
            <person name="Steffen K."/>
            <person name="Cardenas P."/>
        </authorList>
    </citation>
    <scope>NUCLEOTIDE SEQUENCE</scope>
</reference>
<name>A0AA35S8C3_GEOBA</name>
<keyword evidence="5" id="KW-1015">Disulfide bond</keyword>
<comment type="caution">
    <text evidence="7">The sequence shown here is derived from an EMBL/GenBank/DDBJ whole genome shotgun (WGS) entry which is preliminary data.</text>
</comment>
<dbReference type="GO" id="GO:0005789">
    <property type="term" value="C:endoplasmic reticulum membrane"/>
    <property type="evidence" value="ECO:0007669"/>
    <property type="project" value="UniProtKB-SubCell"/>
</dbReference>
<dbReference type="EMBL" id="CASHTH010002054">
    <property type="protein sequence ID" value="CAI8024107.1"/>
    <property type="molecule type" value="Genomic_DNA"/>
</dbReference>
<evidence type="ECO:0000256" key="2">
    <source>
        <dbReference type="ARBA" id="ARBA00010271"/>
    </source>
</evidence>
<dbReference type="InterPro" id="IPR015338">
    <property type="entry name" value="GT64_dom"/>
</dbReference>
<feature type="domain" description="Glycosyl transferase 64" evidence="6">
    <location>
        <begin position="2"/>
        <end position="44"/>
    </location>
</feature>